<protein>
    <submittedName>
        <fullName evidence="8">Type II secretion system F family protein</fullName>
    </submittedName>
</protein>
<dbReference type="OrthoDB" id="5243064at2"/>
<evidence type="ECO:0000259" key="7">
    <source>
        <dbReference type="Pfam" id="PF00482"/>
    </source>
</evidence>
<evidence type="ECO:0000256" key="2">
    <source>
        <dbReference type="ARBA" id="ARBA00022475"/>
    </source>
</evidence>
<accession>A0A5M4FEW9</accession>
<organism evidence="8 9">
    <name type="scientific">Aeromicrobium ginsengisoli</name>
    <dbReference type="NCBI Taxonomy" id="363867"/>
    <lineage>
        <taxon>Bacteria</taxon>
        <taxon>Bacillati</taxon>
        <taxon>Actinomycetota</taxon>
        <taxon>Actinomycetes</taxon>
        <taxon>Propionibacteriales</taxon>
        <taxon>Nocardioidaceae</taxon>
        <taxon>Aeromicrobium</taxon>
    </lineage>
</organism>
<evidence type="ECO:0000256" key="3">
    <source>
        <dbReference type="ARBA" id="ARBA00022692"/>
    </source>
</evidence>
<gene>
    <name evidence="8" type="ORF">ESP70_010390</name>
</gene>
<evidence type="ECO:0000256" key="4">
    <source>
        <dbReference type="ARBA" id="ARBA00022989"/>
    </source>
</evidence>
<evidence type="ECO:0000313" key="9">
    <source>
        <dbReference type="Proteomes" id="UP000380867"/>
    </source>
</evidence>
<dbReference type="PANTHER" id="PTHR35007">
    <property type="entry name" value="INTEGRAL MEMBRANE PROTEIN-RELATED"/>
    <property type="match status" value="1"/>
</dbReference>
<keyword evidence="2" id="KW-1003">Cell membrane</keyword>
<evidence type="ECO:0000256" key="5">
    <source>
        <dbReference type="ARBA" id="ARBA00023136"/>
    </source>
</evidence>
<dbReference type="GO" id="GO:0005886">
    <property type="term" value="C:plasma membrane"/>
    <property type="evidence" value="ECO:0007669"/>
    <property type="project" value="UniProtKB-SubCell"/>
</dbReference>
<keyword evidence="4 6" id="KW-1133">Transmembrane helix</keyword>
<evidence type="ECO:0000313" key="8">
    <source>
        <dbReference type="EMBL" id="KAA1397750.1"/>
    </source>
</evidence>
<evidence type="ECO:0000256" key="1">
    <source>
        <dbReference type="ARBA" id="ARBA00004651"/>
    </source>
</evidence>
<feature type="transmembrane region" description="Helical" evidence="6">
    <location>
        <begin position="277"/>
        <end position="297"/>
    </location>
</feature>
<comment type="subcellular location">
    <subcellularLocation>
        <location evidence="1">Cell membrane</location>
        <topology evidence="1">Multi-pass membrane protein</topology>
    </subcellularLocation>
</comment>
<name>A0A5M4FEW9_9ACTN</name>
<evidence type="ECO:0000256" key="6">
    <source>
        <dbReference type="SAM" id="Phobius"/>
    </source>
</evidence>
<dbReference type="Pfam" id="PF00482">
    <property type="entry name" value="T2SSF"/>
    <property type="match status" value="1"/>
</dbReference>
<keyword evidence="5 6" id="KW-0472">Membrane</keyword>
<keyword evidence="3 6" id="KW-0812">Transmembrane</keyword>
<feature type="transmembrane region" description="Helical" evidence="6">
    <location>
        <begin position="122"/>
        <end position="144"/>
    </location>
</feature>
<dbReference type="PANTHER" id="PTHR35007:SF1">
    <property type="entry name" value="PILUS ASSEMBLY PROTEIN"/>
    <property type="match status" value="1"/>
</dbReference>
<comment type="caution">
    <text evidence="8">The sequence shown here is derived from an EMBL/GenBank/DDBJ whole genome shotgun (WGS) entry which is preliminary data.</text>
</comment>
<dbReference type="EMBL" id="SDPQ02000002">
    <property type="protein sequence ID" value="KAA1397750.1"/>
    <property type="molecule type" value="Genomic_DNA"/>
</dbReference>
<sequence length="298" mass="31983">MTLAILCGAGFGVALLLLVLVLVPPRTDLAAAVGRWESQRQYKPTATAVEAAADLRARLGEYLVRELRQRGISMSKVRTDLELVGKTLEEHLTRKVLLAVFGLALPTLLNATLALAGLHMPWSIPALFGLCLAAVFFVLPDVAVAQEARARRDDLRRALSCYLDLVSMSLAGGRGIPEALPTAAQIGQGWAFELIAETISRARYAGTTPWEAFADLGTRIDLPELRDLGGALTLVADDGAKVRQSLTARAATQRRRQLAEAEGHAEKGDQSIGIAQVVLAIGFLLFLSYPAVINVLVL</sequence>
<proteinExistence type="predicted"/>
<feature type="transmembrane region" description="Helical" evidence="6">
    <location>
        <begin position="96"/>
        <end position="116"/>
    </location>
</feature>
<dbReference type="RefSeq" id="WP_149689195.1">
    <property type="nucleotide sequence ID" value="NZ_SDPQ02000002.1"/>
</dbReference>
<dbReference type="AlphaFoldDB" id="A0A5M4FEW9"/>
<dbReference type="InterPro" id="IPR018076">
    <property type="entry name" value="T2SS_GspF_dom"/>
</dbReference>
<feature type="domain" description="Type II secretion system protein GspF" evidence="7">
    <location>
        <begin position="163"/>
        <end position="286"/>
    </location>
</feature>
<reference evidence="8" key="1">
    <citation type="submission" date="2019-09" db="EMBL/GenBank/DDBJ databases">
        <authorList>
            <person name="Li J."/>
        </authorList>
    </citation>
    <scope>NUCLEOTIDE SEQUENCE [LARGE SCALE GENOMIC DNA]</scope>
    <source>
        <strain evidence="8">JCM 14732</strain>
    </source>
</reference>
<keyword evidence="9" id="KW-1185">Reference proteome</keyword>
<dbReference type="Proteomes" id="UP000380867">
    <property type="component" value="Unassembled WGS sequence"/>
</dbReference>